<evidence type="ECO:0000256" key="4">
    <source>
        <dbReference type="HAMAP-Rule" id="MF_00626"/>
    </source>
</evidence>
<dbReference type="RefSeq" id="WP_090444087.1">
    <property type="nucleotide sequence ID" value="NZ_FOHU01000010.1"/>
</dbReference>
<comment type="function">
    <text evidence="4">Initiates the rapid degradation of small, acid-soluble proteins during spore germination.</text>
</comment>
<comment type="PTM">
    <text evidence="4">Autoproteolytically processed. The inactive tetrameric zymogen termed p46 autoprocesses to a smaller form termed p41, which is active only during spore germination.</text>
</comment>
<dbReference type="HAMAP" id="MF_00626">
    <property type="entry name" value="Germination_prot"/>
    <property type="match status" value="1"/>
</dbReference>
<dbReference type="OrthoDB" id="9777293at2"/>
<protein>
    <recommendedName>
        <fullName evidence="4">Germination protease</fullName>
        <ecNumber evidence="4">3.4.24.78</ecNumber>
    </recommendedName>
    <alternativeName>
        <fullName evidence="4">GPR endopeptidase</fullName>
    </alternativeName>
    <alternativeName>
        <fullName evidence="4">Germination proteinase</fullName>
    </alternativeName>
    <alternativeName>
        <fullName evidence="4">Spore protease</fullName>
    </alternativeName>
</protein>
<keyword evidence="2 4" id="KW-0378">Hydrolase</keyword>
<feature type="propeptide" id="PRO_5011800383" evidence="4">
    <location>
        <begin position="1"/>
        <end position="7"/>
    </location>
</feature>
<dbReference type="InterPro" id="IPR005080">
    <property type="entry name" value="Peptidase_A25"/>
</dbReference>
<name>A0A1I0EA44_9FIRM</name>
<dbReference type="STRING" id="426128.SAMN05660297_02347"/>
<proteinExistence type="inferred from homology"/>
<keyword evidence="6" id="KW-1185">Reference proteome</keyword>
<organism evidence="5 6">
    <name type="scientific">Natronincola peptidivorans</name>
    <dbReference type="NCBI Taxonomy" id="426128"/>
    <lineage>
        <taxon>Bacteria</taxon>
        <taxon>Bacillati</taxon>
        <taxon>Bacillota</taxon>
        <taxon>Clostridia</taxon>
        <taxon>Peptostreptococcales</taxon>
        <taxon>Natronincolaceae</taxon>
        <taxon>Natronincola</taxon>
    </lineage>
</organism>
<evidence type="ECO:0000256" key="2">
    <source>
        <dbReference type="ARBA" id="ARBA00022801"/>
    </source>
</evidence>
<comment type="subunit">
    <text evidence="4">Homotetramer.</text>
</comment>
<gene>
    <name evidence="4" type="primary">gpr</name>
    <name evidence="5" type="ORF">SAMN05660297_02347</name>
</gene>
<comment type="catalytic activity">
    <reaction evidence="4">
        <text>Endopeptidase action with P4 Glu or Asp, P1 preferably Glu &gt; Asp, P1' hydrophobic and P2' Ala.</text>
        <dbReference type="EC" id="3.4.24.78"/>
    </reaction>
</comment>
<feature type="chain" id="PRO_5023244978" description="Germination protease" evidence="4">
    <location>
        <begin position="8"/>
        <end position="324"/>
    </location>
</feature>
<dbReference type="EMBL" id="FOHU01000010">
    <property type="protein sequence ID" value="SET41901.1"/>
    <property type="molecule type" value="Genomic_DNA"/>
</dbReference>
<accession>A0A1I0EA44</accession>
<dbReference type="GO" id="GO:0004222">
    <property type="term" value="F:metalloendopeptidase activity"/>
    <property type="evidence" value="ECO:0007669"/>
    <property type="project" value="UniProtKB-UniRule"/>
</dbReference>
<keyword evidence="1 4" id="KW-0645">Protease</keyword>
<dbReference type="Pfam" id="PF03418">
    <property type="entry name" value="Peptidase_A25"/>
    <property type="match status" value="1"/>
</dbReference>
<dbReference type="GO" id="GO:0009847">
    <property type="term" value="P:spore germination"/>
    <property type="evidence" value="ECO:0007669"/>
    <property type="project" value="UniProtKB-UniRule"/>
</dbReference>
<evidence type="ECO:0000256" key="1">
    <source>
        <dbReference type="ARBA" id="ARBA00022670"/>
    </source>
</evidence>
<dbReference type="NCBIfam" id="TIGR01441">
    <property type="entry name" value="GPR"/>
    <property type="match status" value="1"/>
</dbReference>
<dbReference type="SUPFAM" id="SSF53163">
    <property type="entry name" value="HybD-like"/>
    <property type="match status" value="1"/>
</dbReference>
<dbReference type="Proteomes" id="UP000199568">
    <property type="component" value="Unassembled WGS sequence"/>
</dbReference>
<evidence type="ECO:0000313" key="5">
    <source>
        <dbReference type="EMBL" id="SET41901.1"/>
    </source>
</evidence>
<dbReference type="InterPro" id="IPR023430">
    <property type="entry name" value="Pept_HybD-like_dom_sf"/>
</dbReference>
<keyword evidence="3 4" id="KW-0865">Zymogen</keyword>
<sequence>MFQIRTDLAMEVRELYQEEKQQEIPGVAVQQDELKGVTITRVEILDQHGEKVMGKAIGKYITLECVGLRRPDADLKDEVSQLLAKEIRALVNIDKYIKVLVVGLGNNDVTPDALGPKVISKLFVTRHLFKLYNKENDEELAELSAISPGVMGTTGIETGEIIKGIVENVKPDIVLAVDALASRKMERVNTTIQLSTSGIHPGSGVGNKRQALDEKTLGIPVIAIGVPTVVDAATLTNDTIQLVIKAFSKQAKVGSQFYNMLAELKEEEKYHMIKEVLEPYSANVMVTPKEVDEIILNLSHIIANAINIALHPAIDLKDVNRYIH</sequence>
<dbReference type="EC" id="3.4.24.78" evidence="4"/>
<evidence type="ECO:0000256" key="3">
    <source>
        <dbReference type="ARBA" id="ARBA00023145"/>
    </source>
</evidence>
<evidence type="ECO:0000313" key="6">
    <source>
        <dbReference type="Proteomes" id="UP000199568"/>
    </source>
</evidence>
<dbReference type="AlphaFoldDB" id="A0A1I0EA44"/>
<dbReference type="Gene3D" id="3.40.50.1450">
    <property type="entry name" value="HybD-like"/>
    <property type="match status" value="1"/>
</dbReference>
<comment type="similarity">
    <text evidence="4">Belongs to the peptidase A25 family.</text>
</comment>
<dbReference type="PIRSF" id="PIRSF019549">
    <property type="entry name" value="Peptidase_A25"/>
    <property type="match status" value="1"/>
</dbReference>
<reference evidence="5 6" key="1">
    <citation type="submission" date="2016-10" db="EMBL/GenBank/DDBJ databases">
        <authorList>
            <person name="de Groot N.N."/>
        </authorList>
    </citation>
    <scope>NUCLEOTIDE SEQUENCE [LARGE SCALE GENOMIC DNA]</scope>
    <source>
        <strain evidence="5 6">DSM 18979</strain>
    </source>
</reference>
<dbReference type="GO" id="GO:0006508">
    <property type="term" value="P:proteolysis"/>
    <property type="evidence" value="ECO:0007669"/>
    <property type="project" value="UniProtKB-UniRule"/>
</dbReference>